<dbReference type="AlphaFoldDB" id="A0A2A9P457"/>
<evidence type="ECO:0000256" key="1">
    <source>
        <dbReference type="SAM" id="SignalP"/>
    </source>
</evidence>
<keyword evidence="3" id="KW-1185">Reference proteome</keyword>
<evidence type="ECO:0000313" key="3">
    <source>
        <dbReference type="Proteomes" id="UP000037136"/>
    </source>
</evidence>
<organism evidence="2 3">
    <name type="scientific">Ophiocordyceps unilateralis</name>
    <name type="common">Zombie-ant fungus</name>
    <name type="synonym">Torrubia unilateralis</name>
    <dbReference type="NCBI Taxonomy" id="268505"/>
    <lineage>
        <taxon>Eukaryota</taxon>
        <taxon>Fungi</taxon>
        <taxon>Dikarya</taxon>
        <taxon>Ascomycota</taxon>
        <taxon>Pezizomycotina</taxon>
        <taxon>Sordariomycetes</taxon>
        <taxon>Hypocreomycetidae</taxon>
        <taxon>Hypocreales</taxon>
        <taxon>Ophiocordycipitaceae</taxon>
        <taxon>Ophiocordyceps</taxon>
    </lineage>
</organism>
<dbReference type="EMBL" id="LAZP02000630">
    <property type="protein sequence ID" value="PFH56219.1"/>
    <property type="molecule type" value="Genomic_DNA"/>
</dbReference>
<accession>A0A2A9P457</accession>
<evidence type="ECO:0008006" key="4">
    <source>
        <dbReference type="Google" id="ProtNLM"/>
    </source>
</evidence>
<evidence type="ECO:0000313" key="2">
    <source>
        <dbReference type="EMBL" id="PFH56219.1"/>
    </source>
</evidence>
<feature type="signal peptide" evidence="1">
    <location>
        <begin position="1"/>
        <end position="17"/>
    </location>
</feature>
<reference evidence="2 3" key="1">
    <citation type="journal article" date="2015" name="BMC Genomics">
        <title>Gene expression during zombie ant biting behavior reflects the complexity underlying fungal parasitic behavioral manipulation.</title>
        <authorList>
            <person name="de Bekker C."/>
            <person name="Ohm R.A."/>
            <person name="Loreto R.G."/>
            <person name="Sebastian A."/>
            <person name="Albert I."/>
            <person name="Merrow M."/>
            <person name="Brachmann A."/>
            <person name="Hughes D.P."/>
        </authorList>
    </citation>
    <scope>NUCLEOTIDE SEQUENCE [LARGE SCALE GENOMIC DNA]</scope>
    <source>
        <strain evidence="2 3">SC16a</strain>
    </source>
</reference>
<gene>
    <name evidence="2" type="ORF">XA68_16879</name>
</gene>
<name>A0A2A9P457_OPHUN</name>
<keyword evidence="1" id="KW-0732">Signal</keyword>
<protein>
    <recommendedName>
        <fullName evidence="4">Invertebrate defensins family profile domain-containing protein</fullName>
    </recommendedName>
</protein>
<sequence>MQLRLFILATIFGAAAAASAASSPQILEARDDCFHQGPCSLGLKPFNCRRYCGNRGYDRISDDDCGSRKKKCCCKRH</sequence>
<reference evidence="2 3" key="2">
    <citation type="journal article" date="2017" name="Sci. Rep.">
        <title>Ant-infecting Ophiocordyceps genomes reveal a high diversity of potential behavioral manipulation genes and a possible major role for enterotoxins.</title>
        <authorList>
            <person name="de Bekker C."/>
            <person name="Ohm R.A."/>
            <person name="Evans H.C."/>
            <person name="Brachmann A."/>
            <person name="Hughes D.P."/>
        </authorList>
    </citation>
    <scope>NUCLEOTIDE SEQUENCE [LARGE SCALE GENOMIC DNA]</scope>
    <source>
        <strain evidence="2 3">SC16a</strain>
    </source>
</reference>
<feature type="chain" id="PRO_5012541095" description="Invertebrate defensins family profile domain-containing protein" evidence="1">
    <location>
        <begin position="18"/>
        <end position="77"/>
    </location>
</feature>
<comment type="caution">
    <text evidence="2">The sequence shown here is derived from an EMBL/GenBank/DDBJ whole genome shotgun (WGS) entry which is preliminary data.</text>
</comment>
<proteinExistence type="predicted"/>
<dbReference type="Proteomes" id="UP000037136">
    <property type="component" value="Unassembled WGS sequence"/>
</dbReference>